<dbReference type="EMBL" id="FZNP01000005">
    <property type="protein sequence ID" value="SNR69654.1"/>
    <property type="molecule type" value="Genomic_DNA"/>
</dbReference>
<accession>A0A238YGB2</accession>
<dbReference type="SUPFAM" id="SSF55874">
    <property type="entry name" value="ATPase domain of HSP90 chaperone/DNA topoisomerase II/histidine kinase"/>
    <property type="match status" value="1"/>
</dbReference>
<evidence type="ECO:0000256" key="1">
    <source>
        <dbReference type="ARBA" id="ARBA00022527"/>
    </source>
</evidence>
<dbReference type="PANTHER" id="PTHR35526:SF3">
    <property type="entry name" value="ANTI-SIGMA-F FACTOR RSBW"/>
    <property type="match status" value="1"/>
</dbReference>
<dbReference type="RefSeq" id="WP_089312563.1">
    <property type="nucleotide sequence ID" value="NZ_FZNP01000005.1"/>
</dbReference>
<dbReference type="Pfam" id="PF13581">
    <property type="entry name" value="HATPase_c_2"/>
    <property type="match status" value="1"/>
</dbReference>
<keyword evidence="3" id="KW-0418">Kinase</keyword>
<keyword evidence="3" id="KW-0808">Transferase</keyword>
<dbReference type="PANTHER" id="PTHR35526">
    <property type="entry name" value="ANTI-SIGMA-F FACTOR RSBW-RELATED"/>
    <property type="match status" value="1"/>
</dbReference>
<dbReference type="AlphaFoldDB" id="A0A238YGB2"/>
<dbReference type="CDD" id="cd16936">
    <property type="entry name" value="HATPase_RsbW-like"/>
    <property type="match status" value="1"/>
</dbReference>
<dbReference type="InterPro" id="IPR050267">
    <property type="entry name" value="Anti-sigma-factor_SerPK"/>
</dbReference>
<protein>
    <submittedName>
        <fullName evidence="3">Histidine kinase-like ATPase domain-containing protein</fullName>
    </submittedName>
</protein>
<reference evidence="4" key="1">
    <citation type="submission" date="2017-06" db="EMBL/GenBank/DDBJ databases">
        <authorList>
            <person name="Varghese N."/>
            <person name="Submissions S."/>
        </authorList>
    </citation>
    <scope>NUCLEOTIDE SEQUENCE [LARGE SCALE GENOMIC DNA]</scope>
    <source>
        <strain evidence="4">DSM 44485</strain>
    </source>
</reference>
<organism evidence="3 4">
    <name type="scientific">Actinomadura mexicana</name>
    <dbReference type="NCBI Taxonomy" id="134959"/>
    <lineage>
        <taxon>Bacteria</taxon>
        <taxon>Bacillati</taxon>
        <taxon>Actinomycetota</taxon>
        <taxon>Actinomycetes</taxon>
        <taxon>Streptosporangiales</taxon>
        <taxon>Thermomonosporaceae</taxon>
        <taxon>Actinomadura</taxon>
    </lineage>
</organism>
<dbReference type="InterPro" id="IPR036890">
    <property type="entry name" value="HATPase_C_sf"/>
</dbReference>
<name>A0A238YGB2_9ACTN</name>
<keyword evidence="4" id="KW-1185">Reference proteome</keyword>
<dbReference type="InterPro" id="IPR003594">
    <property type="entry name" value="HATPase_dom"/>
</dbReference>
<dbReference type="Proteomes" id="UP000198420">
    <property type="component" value="Unassembled WGS sequence"/>
</dbReference>
<dbReference type="OrthoDB" id="3478628at2"/>
<keyword evidence="1" id="KW-0723">Serine/threonine-protein kinase</keyword>
<evidence type="ECO:0000259" key="2">
    <source>
        <dbReference type="Pfam" id="PF13581"/>
    </source>
</evidence>
<dbReference type="GO" id="GO:0004674">
    <property type="term" value="F:protein serine/threonine kinase activity"/>
    <property type="evidence" value="ECO:0007669"/>
    <property type="project" value="UniProtKB-KW"/>
</dbReference>
<evidence type="ECO:0000313" key="3">
    <source>
        <dbReference type="EMBL" id="SNR69654.1"/>
    </source>
</evidence>
<dbReference type="Gene3D" id="3.30.565.10">
    <property type="entry name" value="Histidine kinase-like ATPase, C-terminal domain"/>
    <property type="match status" value="1"/>
</dbReference>
<proteinExistence type="predicted"/>
<feature type="domain" description="Histidine kinase/HSP90-like ATPase" evidence="2">
    <location>
        <begin position="25"/>
        <end position="126"/>
    </location>
</feature>
<sequence>MSVVAQSPEVSTVVLAPTADAPLLARRFLTDQFAAWKIAEDYLARVVISELVTNAYRHGEGFIVVRLFLNRDRLAVLEVWDAGERRPVVQPQDDAALSGRGLQIVSEMVKAWGVRSLNEGGKAVWAKLPIT</sequence>
<gene>
    <name evidence="3" type="ORF">SAMN06265355_105493</name>
</gene>
<evidence type="ECO:0000313" key="4">
    <source>
        <dbReference type="Proteomes" id="UP000198420"/>
    </source>
</evidence>